<keyword evidence="9 10" id="KW-0472">Membrane</keyword>
<dbReference type="SMART" id="SM00387">
    <property type="entry name" value="HATPase_c"/>
    <property type="match status" value="1"/>
</dbReference>
<dbReference type="GO" id="GO:0005886">
    <property type="term" value="C:plasma membrane"/>
    <property type="evidence" value="ECO:0007669"/>
    <property type="project" value="TreeGrafter"/>
</dbReference>
<dbReference type="CDD" id="cd00082">
    <property type="entry name" value="HisKA"/>
    <property type="match status" value="1"/>
</dbReference>
<dbReference type="InterPro" id="IPR036890">
    <property type="entry name" value="HATPase_C_sf"/>
</dbReference>
<accession>A0A371K0V2</accession>
<feature type="transmembrane region" description="Helical" evidence="10">
    <location>
        <begin position="141"/>
        <end position="164"/>
    </location>
</feature>
<reference evidence="12 13" key="1">
    <citation type="submission" date="2018-08" db="EMBL/GenBank/DDBJ databases">
        <title>Lysobacter sp. zong2l5, whole genome shotgun sequence.</title>
        <authorList>
            <person name="Zhang X."/>
            <person name="Feng G."/>
            <person name="Zhu H."/>
        </authorList>
    </citation>
    <scope>NUCLEOTIDE SEQUENCE [LARGE SCALE GENOMIC DNA]</scope>
    <source>
        <strain evidence="13">zong2l5</strain>
    </source>
</reference>
<dbReference type="PROSITE" id="PS50109">
    <property type="entry name" value="HIS_KIN"/>
    <property type="match status" value="1"/>
</dbReference>
<dbReference type="InterPro" id="IPR003661">
    <property type="entry name" value="HisK_dim/P_dom"/>
</dbReference>
<keyword evidence="6 10" id="KW-0812">Transmembrane</keyword>
<dbReference type="Gene3D" id="3.30.565.10">
    <property type="entry name" value="Histidine kinase-like ATPase, C-terminal domain"/>
    <property type="match status" value="1"/>
</dbReference>
<dbReference type="InterPro" id="IPR050428">
    <property type="entry name" value="TCS_sensor_his_kinase"/>
</dbReference>
<evidence type="ECO:0000256" key="7">
    <source>
        <dbReference type="ARBA" id="ARBA00022777"/>
    </source>
</evidence>
<dbReference type="OrthoDB" id="9121563at2"/>
<dbReference type="InterPro" id="IPR004358">
    <property type="entry name" value="Sig_transdc_His_kin-like_C"/>
</dbReference>
<evidence type="ECO:0000313" key="12">
    <source>
        <dbReference type="EMBL" id="RDZ27546.1"/>
    </source>
</evidence>
<comment type="subcellular location">
    <subcellularLocation>
        <location evidence="2">Membrane</location>
    </subcellularLocation>
</comment>
<evidence type="ECO:0000256" key="6">
    <source>
        <dbReference type="ARBA" id="ARBA00022692"/>
    </source>
</evidence>
<keyword evidence="7 12" id="KW-0418">Kinase</keyword>
<sequence>MPGDPRLTRERAKSSLRRRILLGLLGFTALLSVAVVAQGFIVNEHVENLVWQTLLESELDHFDERSRIDPHYHWTDTQSIKLYDSRSGPAPPPSLRRLSPGVHDDMLVDGVEHVVLVRDSGGRRLTLSLDISELETREFDMALTIAGSAITTLLLLALLIGLGVNRLMRPLSTLAERIGGLRPDQAGQRVDVPHAASAELVVIADALNDYLRRHERFVERERAFIDSASHELRTPISVIAGATELALDQPELAAPVRHQLLRIQRTSQDVERLISLLLVLAKDPARLADASDAIALDQLLPEIVHDHRPLADAKDLRLSLAPLPPCEVVAPLPIVQAAIGNLLRNAIEHSDRGEIVVRLQAPATVIIDDPGHGMSPEEISAIYARIARGGGERDGGGIGLDLISRLCEHLGWRLRFDSDLGRGTRTTLDLGGRERR</sequence>
<comment type="caution">
    <text evidence="12">The sequence shown here is derived from an EMBL/GenBank/DDBJ whole genome shotgun (WGS) entry which is preliminary data.</text>
</comment>
<evidence type="ECO:0000256" key="1">
    <source>
        <dbReference type="ARBA" id="ARBA00000085"/>
    </source>
</evidence>
<evidence type="ECO:0000256" key="10">
    <source>
        <dbReference type="SAM" id="Phobius"/>
    </source>
</evidence>
<dbReference type="InterPro" id="IPR005467">
    <property type="entry name" value="His_kinase_dom"/>
</dbReference>
<dbReference type="GO" id="GO:0000155">
    <property type="term" value="F:phosphorelay sensor kinase activity"/>
    <property type="evidence" value="ECO:0007669"/>
    <property type="project" value="InterPro"/>
</dbReference>
<keyword evidence="4" id="KW-0597">Phosphoprotein</keyword>
<dbReference type="SUPFAM" id="SSF47384">
    <property type="entry name" value="Homodimeric domain of signal transducing histidine kinase"/>
    <property type="match status" value="1"/>
</dbReference>
<keyword evidence="8 10" id="KW-1133">Transmembrane helix</keyword>
<keyword evidence="13" id="KW-1185">Reference proteome</keyword>
<dbReference type="SMART" id="SM00388">
    <property type="entry name" value="HisKA"/>
    <property type="match status" value="1"/>
</dbReference>
<dbReference type="Gene3D" id="1.10.287.130">
    <property type="match status" value="1"/>
</dbReference>
<evidence type="ECO:0000313" key="13">
    <source>
        <dbReference type="Proteomes" id="UP000264492"/>
    </source>
</evidence>
<evidence type="ECO:0000256" key="4">
    <source>
        <dbReference type="ARBA" id="ARBA00022553"/>
    </source>
</evidence>
<feature type="domain" description="Histidine kinase" evidence="11">
    <location>
        <begin position="227"/>
        <end position="434"/>
    </location>
</feature>
<evidence type="ECO:0000259" key="11">
    <source>
        <dbReference type="PROSITE" id="PS50109"/>
    </source>
</evidence>
<dbReference type="PANTHER" id="PTHR45436:SF16">
    <property type="entry name" value="HISTIDINE KINASE"/>
    <property type="match status" value="1"/>
</dbReference>
<dbReference type="EC" id="2.7.13.3" evidence="3"/>
<feature type="transmembrane region" description="Helical" evidence="10">
    <location>
        <begin position="20"/>
        <end position="41"/>
    </location>
</feature>
<gene>
    <name evidence="12" type="ORF">DX914_15100</name>
</gene>
<evidence type="ECO:0000256" key="5">
    <source>
        <dbReference type="ARBA" id="ARBA00022679"/>
    </source>
</evidence>
<dbReference type="InterPro" id="IPR003594">
    <property type="entry name" value="HATPase_dom"/>
</dbReference>
<evidence type="ECO:0000256" key="2">
    <source>
        <dbReference type="ARBA" id="ARBA00004370"/>
    </source>
</evidence>
<evidence type="ECO:0000256" key="3">
    <source>
        <dbReference type="ARBA" id="ARBA00012438"/>
    </source>
</evidence>
<dbReference type="Proteomes" id="UP000264492">
    <property type="component" value="Unassembled WGS sequence"/>
</dbReference>
<evidence type="ECO:0000256" key="9">
    <source>
        <dbReference type="ARBA" id="ARBA00023136"/>
    </source>
</evidence>
<dbReference type="AlphaFoldDB" id="A0A371K0V2"/>
<dbReference type="InterPro" id="IPR036097">
    <property type="entry name" value="HisK_dim/P_sf"/>
</dbReference>
<organism evidence="12 13">
    <name type="scientific">Lysobacter silvisoli</name>
    <dbReference type="NCBI Taxonomy" id="2293254"/>
    <lineage>
        <taxon>Bacteria</taxon>
        <taxon>Pseudomonadati</taxon>
        <taxon>Pseudomonadota</taxon>
        <taxon>Gammaproteobacteria</taxon>
        <taxon>Lysobacterales</taxon>
        <taxon>Lysobacteraceae</taxon>
        <taxon>Lysobacter</taxon>
    </lineage>
</organism>
<proteinExistence type="predicted"/>
<dbReference type="EMBL" id="QTSU01000002">
    <property type="protein sequence ID" value="RDZ27546.1"/>
    <property type="molecule type" value="Genomic_DNA"/>
</dbReference>
<evidence type="ECO:0000256" key="8">
    <source>
        <dbReference type="ARBA" id="ARBA00022989"/>
    </source>
</evidence>
<dbReference type="PRINTS" id="PR00344">
    <property type="entry name" value="BCTRLSENSOR"/>
</dbReference>
<comment type="catalytic activity">
    <reaction evidence="1">
        <text>ATP + protein L-histidine = ADP + protein N-phospho-L-histidine.</text>
        <dbReference type="EC" id="2.7.13.3"/>
    </reaction>
</comment>
<dbReference type="SUPFAM" id="SSF55874">
    <property type="entry name" value="ATPase domain of HSP90 chaperone/DNA topoisomerase II/histidine kinase"/>
    <property type="match status" value="1"/>
</dbReference>
<dbReference type="PANTHER" id="PTHR45436">
    <property type="entry name" value="SENSOR HISTIDINE KINASE YKOH"/>
    <property type="match status" value="1"/>
</dbReference>
<protein>
    <recommendedName>
        <fullName evidence="3">histidine kinase</fullName>
        <ecNumber evidence="3">2.7.13.3</ecNumber>
    </recommendedName>
</protein>
<dbReference type="Pfam" id="PF02518">
    <property type="entry name" value="HATPase_c"/>
    <property type="match status" value="1"/>
</dbReference>
<name>A0A371K0V2_9GAMM</name>
<keyword evidence="5" id="KW-0808">Transferase</keyword>
<dbReference type="Pfam" id="PF00512">
    <property type="entry name" value="HisKA"/>
    <property type="match status" value="1"/>
</dbReference>